<dbReference type="InterPro" id="IPR050077">
    <property type="entry name" value="LexA_repressor"/>
</dbReference>
<dbReference type="InterPro" id="IPR036286">
    <property type="entry name" value="LexA/Signal_pep-like_sf"/>
</dbReference>
<evidence type="ECO:0000313" key="3">
    <source>
        <dbReference type="Proteomes" id="UP000178155"/>
    </source>
</evidence>
<name>A0A1F8HC06_9BACT</name>
<protein>
    <recommendedName>
        <fullName evidence="1">Peptidase S24/S26A/S26B/S26C domain-containing protein</fullName>
    </recommendedName>
</protein>
<dbReference type="AlphaFoldDB" id="A0A1F8HC06"/>
<organism evidence="2 3">
    <name type="scientific">Candidatus Yanofskybacteria bacterium RIFCSPLOWO2_02_FULL_47_9b</name>
    <dbReference type="NCBI Taxonomy" id="1802708"/>
    <lineage>
        <taxon>Bacteria</taxon>
        <taxon>Candidatus Yanofskyibacteriota</taxon>
    </lineage>
</organism>
<dbReference type="Gene3D" id="2.10.109.10">
    <property type="entry name" value="Umud Fragment, subunit A"/>
    <property type="match status" value="1"/>
</dbReference>
<dbReference type="CDD" id="cd06529">
    <property type="entry name" value="S24_LexA-like"/>
    <property type="match status" value="1"/>
</dbReference>
<gene>
    <name evidence="2" type="ORF">A3I39_02760</name>
</gene>
<dbReference type="InterPro" id="IPR039418">
    <property type="entry name" value="LexA-like"/>
</dbReference>
<accession>A0A1F8HC06</accession>
<evidence type="ECO:0000259" key="1">
    <source>
        <dbReference type="Pfam" id="PF00717"/>
    </source>
</evidence>
<dbReference type="EMBL" id="MGKW01000009">
    <property type="protein sequence ID" value="OGN34489.1"/>
    <property type="molecule type" value="Genomic_DNA"/>
</dbReference>
<dbReference type="InterPro" id="IPR015927">
    <property type="entry name" value="Peptidase_S24_S26A/B/C"/>
</dbReference>
<feature type="domain" description="Peptidase S24/S26A/S26B/S26C" evidence="1">
    <location>
        <begin position="77"/>
        <end position="194"/>
    </location>
</feature>
<dbReference type="PANTHER" id="PTHR33516">
    <property type="entry name" value="LEXA REPRESSOR"/>
    <property type="match status" value="1"/>
</dbReference>
<proteinExistence type="predicted"/>
<dbReference type="SUPFAM" id="SSF51306">
    <property type="entry name" value="LexA/Signal peptidase"/>
    <property type="match status" value="1"/>
</dbReference>
<comment type="caution">
    <text evidence="2">The sequence shown here is derived from an EMBL/GenBank/DDBJ whole genome shotgun (WGS) entry which is preliminary data.</text>
</comment>
<sequence length="231" mass="26017">MHIIQEKLLALSEKQYLANMSLRDIGRLVGVSAPQIVKHHLLQLEKNGFIQMDRLAKVMVKTRPGIFSSTNHLLAIPIYGTANCGPATAYANQETEGYLRVSGKLLSKKKGVFAIKASGYSMNKAHINGECVEDGDYVLVDPTANSIRNGDYVLSIIDGMANIKRFFRDNENERVILMSESSASVSPIFIHRDDLDRYLVNGKVIQVIKKPKRAWSKFKKFIYRNEHSYQG</sequence>
<evidence type="ECO:0000313" key="2">
    <source>
        <dbReference type="EMBL" id="OGN34489.1"/>
    </source>
</evidence>
<reference evidence="2 3" key="1">
    <citation type="journal article" date="2016" name="Nat. Commun.">
        <title>Thousands of microbial genomes shed light on interconnected biogeochemical processes in an aquifer system.</title>
        <authorList>
            <person name="Anantharaman K."/>
            <person name="Brown C.T."/>
            <person name="Hug L.A."/>
            <person name="Sharon I."/>
            <person name="Castelle C.J."/>
            <person name="Probst A.J."/>
            <person name="Thomas B.C."/>
            <person name="Singh A."/>
            <person name="Wilkins M.J."/>
            <person name="Karaoz U."/>
            <person name="Brodie E.L."/>
            <person name="Williams K.H."/>
            <person name="Hubbard S.S."/>
            <person name="Banfield J.F."/>
        </authorList>
    </citation>
    <scope>NUCLEOTIDE SEQUENCE [LARGE SCALE GENOMIC DNA]</scope>
</reference>
<dbReference type="Proteomes" id="UP000178155">
    <property type="component" value="Unassembled WGS sequence"/>
</dbReference>
<dbReference type="PANTHER" id="PTHR33516:SF2">
    <property type="entry name" value="LEXA REPRESSOR-RELATED"/>
    <property type="match status" value="1"/>
</dbReference>
<dbReference type="Pfam" id="PF00717">
    <property type="entry name" value="Peptidase_S24"/>
    <property type="match status" value="1"/>
</dbReference>